<dbReference type="EMBL" id="JAGGKG010000002">
    <property type="protein sequence ID" value="MBP1904177.1"/>
    <property type="molecule type" value="Genomic_DNA"/>
</dbReference>
<organism evidence="8 9">
    <name type="scientific">Paenibacillus turicensis</name>
    <dbReference type="NCBI Taxonomy" id="160487"/>
    <lineage>
        <taxon>Bacteria</taxon>
        <taxon>Bacillati</taxon>
        <taxon>Bacillota</taxon>
        <taxon>Bacilli</taxon>
        <taxon>Bacillales</taxon>
        <taxon>Paenibacillaceae</taxon>
        <taxon>Paenibacillus</taxon>
    </lineage>
</organism>
<feature type="transmembrane region" description="Helical" evidence="7">
    <location>
        <begin position="22"/>
        <end position="44"/>
    </location>
</feature>
<accession>A0ABS4FNL1</accession>
<evidence type="ECO:0000256" key="5">
    <source>
        <dbReference type="ARBA" id="ARBA00023136"/>
    </source>
</evidence>
<gene>
    <name evidence="8" type="ORF">J2Z32_000794</name>
</gene>
<keyword evidence="8" id="KW-0966">Cell projection</keyword>
<evidence type="ECO:0000256" key="6">
    <source>
        <dbReference type="SAM" id="MobiDB-lite"/>
    </source>
</evidence>
<dbReference type="InterPro" id="IPR022781">
    <property type="entry name" value="Flagellar_biosynth_FliO"/>
</dbReference>
<comment type="caution">
    <text evidence="8">The sequence shown here is derived from an EMBL/GenBank/DDBJ whole genome shotgun (WGS) entry which is preliminary data.</text>
</comment>
<evidence type="ECO:0000256" key="2">
    <source>
        <dbReference type="ARBA" id="ARBA00022475"/>
    </source>
</evidence>
<keyword evidence="3 7" id="KW-0812">Transmembrane</keyword>
<comment type="subcellular location">
    <subcellularLocation>
        <location evidence="1">Cell membrane</location>
    </subcellularLocation>
</comment>
<keyword evidence="5 7" id="KW-0472">Membrane</keyword>
<dbReference type="Pfam" id="PF04347">
    <property type="entry name" value="FliO"/>
    <property type="match status" value="1"/>
</dbReference>
<name>A0ABS4FNL1_9BACL</name>
<evidence type="ECO:0000313" key="8">
    <source>
        <dbReference type="EMBL" id="MBP1904177.1"/>
    </source>
</evidence>
<reference evidence="8 9" key="1">
    <citation type="submission" date="2021-03" db="EMBL/GenBank/DDBJ databases">
        <title>Genomic Encyclopedia of Type Strains, Phase IV (KMG-IV): sequencing the most valuable type-strain genomes for metagenomic binning, comparative biology and taxonomic classification.</title>
        <authorList>
            <person name="Goeker M."/>
        </authorList>
    </citation>
    <scope>NUCLEOTIDE SEQUENCE [LARGE SCALE GENOMIC DNA]</scope>
    <source>
        <strain evidence="8 9">DSM 14349</strain>
    </source>
</reference>
<keyword evidence="8" id="KW-0969">Cilium</keyword>
<sequence>MFLPLANEQTQDMSQFNPIGDMLTVIVVLAIIIVLIIVLVRFLGRKNRLSSTNRSIQTMGAVGLGPNKSLQVIQIGGTMYLVGVGENINLVDKITDPDEIELLKRAFEEADPEFPAITSALSNLMTRFKKKESFIQEEELEGSSFHEVFQTQIQKRPNRKQQIQELLEESEQETTDRSRDS</sequence>
<keyword evidence="9" id="KW-1185">Reference proteome</keyword>
<keyword evidence="2" id="KW-1003">Cell membrane</keyword>
<evidence type="ECO:0000313" key="9">
    <source>
        <dbReference type="Proteomes" id="UP001519272"/>
    </source>
</evidence>
<evidence type="ECO:0000256" key="1">
    <source>
        <dbReference type="ARBA" id="ARBA00004236"/>
    </source>
</evidence>
<keyword evidence="8" id="KW-0282">Flagellum</keyword>
<evidence type="ECO:0000256" key="3">
    <source>
        <dbReference type="ARBA" id="ARBA00022692"/>
    </source>
</evidence>
<protein>
    <submittedName>
        <fullName evidence="8">Flagellar protein FliO/FliZ</fullName>
    </submittedName>
</protein>
<dbReference type="Proteomes" id="UP001519272">
    <property type="component" value="Unassembled WGS sequence"/>
</dbReference>
<evidence type="ECO:0000256" key="4">
    <source>
        <dbReference type="ARBA" id="ARBA00022989"/>
    </source>
</evidence>
<proteinExistence type="predicted"/>
<feature type="region of interest" description="Disordered" evidence="6">
    <location>
        <begin position="152"/>
        <end position="181"/>
    </location>
</feature>
<keyword evidence="4 7" id="KW-1133">Transmembrane helix</keyword>
<evidence type="ECO:0000256" key="7">
    <source>
        <dbReference type="SAM" id="Phobius"/>
    </source>
</evidence>